<proteinExistence type="predicted"/>
<keyword evidence="2" id="KW-1185">Reference proteome</keyword>
<name>A0ACC6KV31_9SPHI</name>
<reference evidence="1" key="1">
    <citation type="submission" date="2023-07" db="EMBL/GenBank/DDBJ databases">
        <title>Sorghum-associated microbial communities from plants grown in Nebraska, USA.</title>
        <authorList>
            <person name="Schachtman D."/>
        </authorList>
    </citation>
    <scope>NUCLEOTIDE SEQUENCE</scope>
    <source>
        <strain evidence="1">2697</strain>
    </source>
</reference>
<evidence type="ECO:0000313" key="1">
    <source>
        <dbReference type="EMBL" id="MDR6783223.1"/>
    </source>
</evidence>
<evidence type="ECO:0000313" key="2">
    <source>
        <dbReference type="Proteomes" id="UP001246858"/>
    </source>
</evidence>
<gene>
    <name evidence="1" type="ORF">J2X78_001775</name>
</gene>
<protein>
    <submittedName>
        <fullName evidence="1">Uncharacterized protein</fullName>
    </submittedName>
</protein>
<accession>A0ACC6KV31</accession>
<dbReference type="Proteomes" id="UP001246858">
    <property type="component" value="Unassembled WGS sequence"/>
</dbReference>
<dbReference type="EMBL" id="JAVDTF010000001">
    <property type="protein sequence ID" value="MDR6783223.1"/>
    <property type="molecule type" value="Genomic_DNA"/>
</dbReference>
<comment type="caution">
    <text evidence="1">The sequence shown here is derived from an EMBL/GenBank/DDBJ whole genome shotgun (WGS) entry which is preliminary data.</text>
</comment>
<sequence length="146" mass="16974">MKNKILLMIFSFFFISVAQAQDPKKMTISEFEKLDSISRVRYLDGFAKALSVDTNFVNMQHTSLKVQGYMLQMRKGKVDTTVKGINRGNDLNYYKDKGVSDPDNFIKSRKMMIFYTSKLVSTYPTYGKLDRESMRVLLRKAKKLIK</sequence>
<organism evidence="1 2">
    <name type="scientific">Pedobacter africanus</name>
    <dbReference type="NCBI Taxonomy" id="151894"/>
    <lineage>
        <taxon>Bacteria</taxon>
        <taxon>Pseudomonadati</taxon>
        <taxon>Bacteroidota</taxon>
        <taxon>Sphingobacteriia</taxon>
        <taxon>Sphingobacteriales</taxon>
        <taxon>Sphingobacteriaceae</taxon>
        <taxon>Pedobacter</taxon>
    </lineage>
</organism>